<sequence length="613" mass="67603">MIFRTTALAAALLFCACAHAAQDIPGQDVSDIPARQWQPFWAKRETGYIKTADGTELRYSALLPATSGKFPVLVRYSGYDSGSIGGSAYLADDETFSVDLDKQLVALGYAVVGVQARGSGCSQGTFDFLGPAYGTDGRDAVEFVAKQAWSNGKVGMFGWSWSGMSQLMTASERPASLKAIAPGMVLGDARGDSWAPGGVPAPEFVTGWHWYLAQRWAAVKASAQSENDSRCLAQLARNEAEIGKHALTYQLIRHPLRDEWTEQRNIRSRTHRIQVPVLSFEAWQDEAVMAREGYYHETLKPEQLWTVQTNGPHDIYEATRFRDKLVAFFDHFVKGEGNGFDKTAHVEIWQETTSPKRDTPHDLNETATPGWVIERPRLPLDITPLRFALAGDGKLLENGQPSGEPDEYTYPVAGPDVNTYEEDNAWGAQKPGWKDGSLAYTSAPLQRDVLGYGTASADLWLSTPMGPDMDVQVTLTQLLPDGQEVFVQRGWLRMSSRKLDDHKSTALRPWRLDTPDAVEPMLPDTPTLGRVEIPPFSHPFRAGSRIRIWIDAPGRTGGYGFDTFALPARPKLLHDAEHPSALVLGELKGVAIPKAQPACDSLLKQPCRPDPLK</sequence>
<dbReference type="OrthoDB" id="9806163at2"/>
<dbReference type="Pfam" id="PF08530">
    <property type="entry name" value="PepX_C"/>
    <property type="match status" value="1"/>
</dbReference>
<comment type="caution">
    <text evidence="4">The sequence shown here is derived from an EMBL/GenBank/DDBJ whole genome shotgun (WGS) entry which is preliminary data.</text>
</comment>
<reference evidence="4 5" key="1">
    <citation type="submission" date="2016-10" db="EMBL/GenBank/DDBJ databases">
        <title>Genome Sequence of Pseudomonas putida GM4FR.</title>
        <authorList>
            <person name="Poehlein A."/>
            <person name="Wemheuer F."/>
            <person name="Hollensteiner J."/>
            <person name="Wemheuer B."/>
        </authorList>
    </citation>
    <scope>NUCLEOTIDE SEQUENCE [LARGE SCALE GENOMIC DNA]</scope>
    <source>
        <strain evidence="4 5">GM4FR</strain>
    </source>
</reference>
<evidence type="ECO:0000313" key="5">
    <source>
        <dbReference type="Proteomes" id="UP000186736"/>
    </source>
</evidence>
<dbReference type="NCBIfam" id="TIGR00976">
    <property type="entry name" value="CocE_NonD"/>
    <property type="match status" value="1"/>
</dbReference>
<dbReference type="AlphaFoldDB" id="A0A1Q9R577"/>
<dbReference type="RefSeq" id="WP_075803441.1">
    <property type="nucleotide sequence ID" value="NZ_MKZO01000021.1"/>
</dbReference>
<evidence type="ECO:0000256" key="2">
    <source>
        <dbReference type="SAM" id="SignalP"/>
    </source>
</evidence>
<dbReference type="InterPro" id="IPR013736">
    <property type="entry name" value="Xaa-Pro_dipept_C"/>
</dbReference>
<gene>
    <name evidence="4" type="ORF">PSEMO_25140</name>
</gene>
<dbReference type="Proteomes" id="UP000186736">
    <property type="component" value="Unassembled WGS sequence"/>
</dbReference>
<dbReference type="Gene3D" id="3.40.50.1820">
    <property type="entry name" value="alpha/beta hydrolase"/>
    <property type="match status" value="2"/>
</dbReference>
<protein>
    <recommendedName>
        <fullName evidence="3">Xaa-Pro dipeptidyl-peptidase C-terminal domain-containing protein</fullName>
    </recommendedName>
</protein>
<dbReference type="InterPro" id="IPR000383">
    <property type="entry name" value="Xaa-Pro-like_dom"/>
</dbReference>
<dbReference type="SUPFAM" id="SSF53474">
    <property type="entry name" value="alpha/beta-Hydrolases"/>
    <property type="match status" value="1"/>
</dbReference>
<keyword evidence="1" id="KW-0378">Hydrolase</keyword>
<dbReference type="SMART" id="SM00939">
    <property type="entry name" value="PepX_C"/>
    <property type="match status" value="1"/>
</dbReference>
<dbReference type="PANTHER" id="PTHR43056">
    <property type="entry name" value="PEPTIDASE S9 PROLYL OLIGOPEPTIDASE"/>
    <property type="match status" value="1"/>
</dbReference>
<dbReference type="EMBL" id="MKZO01000021">
    <property type="protein sequence ID" value="OLS62564.1"/>
    <property type="molecule type" value="Genomic_DNA"/>
</dbReference>
<dbReference type="InterPro" id="IPR029058">
    <property type="entry name" value="AB_hydrolase_fold"/>
</dbReference>
<feature type="signal peptide" evidence="2">
    <location>
        <begin position="1"/>
        <end position="20"/>
    </location>
</feature>
<evidence type="ECO:0000313" key="4">
    <source>
        <dbReference type="EMBL" id="OLS62564.1"/>
    </source>
</evidence>
<keyword evidence="2" id="KW-0732">Signal</keyword>
<feature type="chain" id="PRO_5012141537" description="Xaa-Pro dipeptidyl-peptidase C-terminal domain-containing protein" evidence="2">
    <location>
        <begin position="21"/>
        <end position="613"/>
    </location>
</feature>
<dbReference type="Pfam" id="PF02129">
    <property type="entry name" value="Peptidase_S15"/>
    <property type="match status" value="1"/>
</dbReference>
<evidence type="ECO:0000256" key="1">
    <source>
        <dbReference type="ARBA" id="ARBA00022801"/>
    </source>
</evidence>
<organism evidence="4 5">
    <name type="scientific">Pseudomonas putida</name>
    <name type="common">Arthrobacter siderocapsulatus</name>
    <dbReference type="NCBI Taxonomy" id="303"/>
    <lineage>
        <taxon>Bacteria</taxon>
        <taxon>Pseudomonadati</taxon>
        <taxon>Pseudomonadota</taxon>
        <taxon>Gammaproteobacteria</taxon>
        <taxon>Pseudomonadales</taxon>
        <taxon>Pseudomonadaceae</taxon>
        <taxon>Pseudomonas</taxon>
    </lineage>
</organism>
<dbReference type="PANTHER" id="PTHR43056:SF10">
    <property type="entry name" value="COCE_NOND FAMILY, PUTATIVE (AFU_ORTHOLOGUE AFUA_7G00600)-RELATED"/>
    <property type="match status" value="1"/>
</dbReference>
<proteinExistence type="predicted"/>
<accession>A0A1Q9R577</accession>
<dbReference type="InterPro" id="IPR005674">
    <property type="entry name" value="CocE/Ser_esterase"/>
</dbReference>
<dbReference type="PROSITE" id="PS51257">
    <property type="entry name" value="PROKAR_LIPOPROTEIN"/>
    <property type="match status" value="1"/>
</dbReference>
<dbReference type="GO" id="GO:0008239">
    <property type="term" value="F:dipeptidyl-peptidase activity"/>
    <property type="evidence" value="ECO:0007669"/>
    <property type="project" value="InterPro"/>
</dbReference>
<dbReference type="SUPFAM" id="SSF49785">
    <property type="entry name" value="Galactose-binding domain-like"/>
    <property type="match status" value="1"/>
</dbReference>
<evidence type="ECO:0000259" key="3">
    <source>
        <dbReference type="SMART" id="SM00939"/>
    </source>
</evidence>
<dbReference type="InterPro" id="IPR008979">
    <property type="entry name" value="Galactose-bd-like_sf"/>
</dbReference>
<dbReference type="Gene3D" id="2.60.120.260">
    <property type="entry name" value="Galactose-binding domain-like"/>
    <property type="match status" value="1"/>
</dbReference>
<feature type="domain" description="Xaa-Pro dipeptidyl-peptidase C-terminal" evidence="3">
    <location>
        <begin position="326"/>
        <end position="583"/>
    </location>
</feature>
<name>A0A1Q9R577_PSEPU</name>
<dbReference type="InterPro" id="IPR050585">
    <property type="entry name" value="Xaa-Pro_dipeptidyl-ppase/CocE"/>
</dbReference>